<dbReference type="InterPro" id="IPR036388">
    <property type="entry name" value="WH-like_DNA-bd_sf"/>
</dbReference>
<dbReference type="GO" id="GO:0006351">
    <property type="term" value="P:DNA-templated transcription"/>
    <property type="evidence" value="ECO:0007669"/>
    <property type="project" value="InterPro"/>
</dbReference>
<keyword evidence="5" id="KW-1185">Reference proteome</keyword>
<dbReference type="Gene3D" id="3.30.70.2650">
    <property type="match status" value="1"/>
</dbReference>
<dbReference type="RefSeq" id="WP_127096887.1">
    <property type="nucleotide sequence ID" value="NZ_CP031423.1"/>
</dbReference>
<dbReference type="Pfam" id="PF20803">
    <property type="entry name" value="PaaX_M"/>
    <property type="match status" value="1"/>
</dbReference>
<evidence type="ECO:0000259" key="1">
    <source>
        <dbReference type="Pfam" id="PF07848"/>
    </source>
</evidence>
<dbReference type="PIRSF" id="PIRSF020623">
    <property type="entry name" value="PaaX"/>
    <property type="match status" value="1"/>
</dbReference>
<accession>A0A3Q9J4U8</accession>
<dbReference type="EMBL" id="CP031423">
    <property type="protein sequence ID" value="AZS38460.1"/>
    <property type="molecule type" value="Genomic_DNA"/>
</dbReference>
<organism evidence="4 5">
    <name type="scientific">Microbacterium lemovicicum</name>
    <dbReference type="NCBI Taxonomy" id="1072463"/>
    <lineage>
        <taxon>Bacteria</taxon>
        <taxon>Bacillati</taxon>
        <taxon>Actinomycetota</taxon>
        <taxon>Actinomycetes</taxon>
        <taxon>Micrococcales</taxon>
        <taxon>Microbacteriaceae</taxon>
        <taxon>Microbacterium</taxon>
    </lineage>
</organism>
<sequence length="283" mass="30697">MTAGQERVAPYRAPRELLLALLGDHVLDHPERPVRAAAVITVLEGAGIAEAAVRASLSRLVRQGVLASQRHGREIAFRLTAAGAALLSQGNERVRGDHPFSPHGGGWTLVTFSIPEGRRDLRHRVRSTLTWHGFAPLRDGLWLAPGEVDLRTSLLPLTGELDDGAVMAFRARELEEFPMAPSVHQAWDIEAIRAAHVAFLGTWEDVDAAEVAVRDAALVTRIELVADWLELLGTDPGLPPEYMDDDWPAAASARVYRRLRDGLEEAASAGFATLTGAAPALRD</sequence>
<dbReference type="Pfam" id="PF07848">
    <property type="entry name" value="PaaX"/>
    <property type="match status" value="1"/>
</dbReference>
<dbReference type="InterPro" id="IPR011965">
    <property type="entry name" value="PaaX_trns_reg"/>
</dbReference>
<dbReference type="InterPro" id="IPR013225">
    <property type="entry name" value="PaaX_C"/>
</dbReference>
<protein>
    <submittedName>
        <fullName evidence="4">Transcriptional repressor PaaX</fullName>
    </submittedName>
</protein>
<dbReference type="Gene3D" id="1.10.10.10">
    <property type="entry name" value="Winged helix-like DNA-binding domain superfamily/Winged helix DNA-binding domain"/>
    <property type="match status" value="1"/>
</dbReference>
<reference evidence="4 5" key="1">
    <citation type="submission" date="2018-08" db="EMBL/GenBank/DDBJ databases">
        <title>Microbacterium lemovicicum sp. nov., a bacterium isolated from a natural uranium-rich soil.</title>
        <authorList>
            <person name="ORTET P."/>
        </authorList>
    </citation>
    <scope>NUCLEOTIDE SEQUENCE [LARGE SCALE GENOMIC DNA]</scope>
    <source>
        <strain evidence="4 5">Viu22</strain>
    </source>
</reference>
<feature type="domain" description="Transcriptional repressor PaaX-like C-terminal" evidence="2">
    <location>
        <begin position="187"/>
        <end position="269"/>
    </location>
</feature>
<dbReference type="PANTHER" id="PTHR30319:SF1">
    <property type="entry name" value="TRANSCRIPTIONAL REPRESSOR PAAX"/>
    <property type="match status" value="1"/>
</dbReference>
<dbReference type="Gene3D" id="1.20.58.1460">
    <property type="match status" value="1"/>
</dbReference>
<proteinExistence type="predicted"/>
<feature type="domain" description="Transcriptional repressor PaaX-like central Cas2-like" evidence="3">
    <location>
        <begin position="104"/>
        <end position="171"/>
    </location>
</feature>
<evidence type="ECO:0000313" key="4">
    <source>
        <dbReference type="EMBL" id="AZS38460.1"/>
    </source>
</evidence>
<evidence type="ECO:0000259" key="2">
    <source>
        <dbReference type="Pfam" id="PF08223"/>
    </source>
</evidence>
<dbReference type="OrthoDB" id="2270427at2"/>
<evidence type="ECO:0000313" key="5">
    <source>
        <dbReference type="Proteomes" id="UP000276888"/>
    </source>
</evidence>
<gene>
    <name evidence="4" type="primary">paaX_2</name>
    <name evidence="4" type="ORF">CVS47_03117</name>
</gene>
<evidence type="ECO:0000259" key="3">
    <source>
        <dbReference type="Pfam" id="PF20803"/>
    </source>
</evidence>
<name>A0A3Q9J4U8_9MICO</name>
<dbReference type="Proteomes" id="UP000276888">
    <property type="component" value="Chromosome"/>
</dbReference>
<dbReference type="InterPro" id="IPR048846">
    <property type="entry name" value="PaaX-like_central"/>
</dbReference>
<dbReference type="PANTHER" id="PTHR30319">
    <property type="entry name" value="PHENYLACETIC ACID REGULATOR-RELATED TRANSCRIPTIONAL REPRESSOR"/>
    <property type="match status" value="1"/>
</dbReference>
<dbReference type="AlphaFoldDB" id="A0A3Q9J4U8"/>
<feature type="domain" description="Transcriptional repressor PaaX-like N-terminal" evidence="1">
    <location>
        <begin position="15"/>
        <end position="82"/>
    </location>
</feature>
<dbReference type="InterPro" id="IPR012906">
    <property type="entry name" value="PaaX-like_N"/>
</dbReference>
<dbReference type="KEGG" id="mlv:CVS47_03117"/>
<dbReference type="Pfam" id="PF08223">
    <property type="entry name" value="PaaX_C"/>
    <property type="match status" value="1"/>
</dbReference>